<protein>
    <recommendedName>
        <fullName evidence="5 11">2-dehydropantoate 2-reductase</fullName>
        <ecNumber evidence="4 11">1.1.1.169</ecNumber>
    </recommendedName>
    <alternativeName>
        <fullName evidence="9 11">Ketopantoate reductase</fullName>
    </alternativeName>
</protein>
<keyword evidence="7 11" id="KW-0521">NADP</keyword>
<evidence type="ECO:0000256" key="6">
    <source>
        <dbReference type="ARBA" id="ARBA00022655"/>
    </source>
</evidence>
<dbReference type="GO" id="GO:0050661">
    <property type="term" value="F:NADP binding"/>
    <property type="evidence" value="ECO:0007669"/>
    <property type="project" value="TreeGrafter"/>
</dbReference>
<dbReference type="InterPro" id="IPR013328">
    <property type="entry name" value="6PGD_dom2"/>
</dbReference>
<comment type="catalytic activity">
    <reaction evidence="10 11">
        <text>(R)-pantoate + NADP(+) = 2-dehydropantoate + NADPH + H(+)</text>
        <dbReference type="Rhea" id="RHEA:16233"/>
        <dbReference type="ChEBI" id="CHEBI:11561"/>
        <dbReference type="ChEBI" id="CHEBI:15378"/>
        <dbReference type="ChEBI" id="CHEBI:15980"/>
        <dbReference type="ChEBI" id="CHEBI:57783"/>
        <dbReference type="ChEBI" id="CHEBI:58349"/>
        <dbReference type="EC" id="1.1.1.169"/>
    </reaction>
</comment>
<comment type="function">
    <text evidence="1 11">Catalyzes the NADPH-dependent reduction of ketopantoate into pantoic acid.</text>
</comment>
<dbReference type="RefSeq" id="WP_106384008.1">
    <property type="nucleotide sequence ID" value="NZ_PVSZ01000008.1"/>
</dbReference>
<evidence type="ECO:0000313" key="15">
    <source>
        <dbReference type="Proteomes" id="UP000238573"/>
    </source>
</evidence>
<gene>
    <name evidence="14" type="ORF">C6A27_02775</name>
</gene>
<proteinExistence type="inferred from homology"/>
<dbReference type="UniPathway" id="UPA00028">
    <property type="reaction ID" value="UER00004"/>
</dbReference>
<accession>A0A2T0G546</accession>
<dbReference type="InterPro" id="IPR036291">
    <property type="entry name" value="NAD(P)-bd_dom_sf"/>
</dbReference>
<evidence type="ECO:0000256" key="5">
    <source>
        <dbReference type="ARBA" id="ARBA00019465"/>
    </source>
</evidence>
<evidence type="ECO:0000256" key="8">
    <source>
        <dbReference type="ARBA" id="ARBA00023002"/>
    </source>
</evidence>
<dbReference type="NCBIfam" id="TIGR00745">
    <property type="entry name" value="apbA_panE"/>
    <property type="match status" value="1"/>
</dbReference>
<organism evidence="14 15">
    <name type="scientific">Streptococcus anginosus</name>
    <dbReference type="NCBI Taxonomy" id="1328"/>
    <lineage>
        <taxon>Bacteria</taxon>
        <taxon>Bacillati</taxon>
        <taxon>Bacillota</taxon>
        <taxon>Bacilli</taxon>
        <taxon>Lactobacillales</taxon>
        <taxon>Streptococcaceae</taxon>
        <taxon>Streptococcus</taxon>
        <taxon>Streptococcus anginosus group</taxon>
    </lineage>
</organism>
<dbReference type="EC" id="1.1.1.169" evidence="4 11"/>
<dbReference type="Proteomes" id="UP000238573">
    <property type="component" value="Unassembled WGS sequence"/>
</dbReference>
<evidence type="ECO:0000256" key="4">
    <source>
        <dbReference type="ARBA" id="ARBA00013014"/>
    </source>
</evidence>
<dbReference type="GO" id="GO:0005737">
    <property type="term" value="C:cytoplasm"/>
    <property type="evidence" value="ECO:0007669"/>
    <property type="project" value="TreeGrafter"/>
</dbReference>
<reference evidence="14 15" key="1">
    <citation type="journal article" date="1993" name="J. Dent. Res.">
        <title>The isolation and characterization of milleri group streptococci from dental periapical abscesses.</title>
        <authorList>
            <person name="Fisher L.E."/>
            <person name="Russell R.R."/>
        </authorList>
    </citation>
    <scope>NUCLEOTIDE SEQUENCE [LARGE SCALE GENOMIC DNA]</scope>
    <source>
        <strain evidence="14 15">OUP21</strain>
    </source>
</reference>
<dbReference type="NCBIfam" id="NF005088">
    <property type="entry name" value="PRK06522.1-2"/>
    <property type="match status" value="1"/>
</dbReference>
<keyword evidence="8 11" id="KW-0560">Oxidoreductase</keyword>
<evidence type="ECO:0000256" key="3">
    <source>
        <dbReference type="ARBA" id="ARBA00007870"/>
    </source>
</evidence>
<dbReference type="Pfam" id="PF08546">
    <property type="entry name" value="ApbA_C"/>
    <property type="match status" value="1"/>
</dbReference>
<evidence type="ECO:0000256" key="11">
    <source>
        <dbReference type="RuleBase" id="RU362068"/>
    </source>
</evidence>
<dbReference type="AlphaFoldDB" id="A0A2T0G546"/>
<dbReference type="InterPro" id="IPR008927">
    <property type="entry name" value="6-PGluconate_DH-like_C_sf"/>
</dbReference>
<dbReference type="Gene3D" id="1.10.1040.10">
    <property type="entry name" value="N-(1-d-carboxylethyl)-l-norvaline Dehydrogenase, domain 2"/>
    <property type="match status" value="1"/>
</dbReference>
<dbReference type="InterPro" id="IPR050838">
    <property type="entry name" value="Ketopantoate_reductase"/>
</dbReference>
<feature type="domain" description="Ketopantoate reductase N-terminal" evidence="12">
    <location>
        <begin position="3"/>
        <end position="150"/>
    </location>
</feature>
<evidence type="ECO:0000259" key="13">
    <source>
        <dbReference type="Pfam" id="PF08546"/>
    </source>
</evidence>
<dbReference type="GO" id="GO:0008677">
    <property type="term" value="F:2-dehydropantoate 2-reductase activity"/>
    <property type="evidence" value="ECO:0007669"/>
    <property type="project" value="UniProtKB-EC"/>
</dbReference>
<dbReference type="Gene3D" id="3.40.50.720">
    <property type="entry name" value="NAD(P)-binding Rossmann-like Domain"/>
    <property type="match status" value="1"/>
</dbReference>
<evidence type="ECO:0000256" key="9">
    <source>
        <dbReference type="ARBA" id="ARBA00032024"/>
    </source>
</evidence>
<comment type="caution">
    <text evidence="14">The sequence shown here is derived from an EMBL/GenBank/DDBJ whole genome shotgun (WGS) entry which is preliminary data.</text>
</comment>
<dbReference type="InterPro" id="IPR013332">
    <property type="entry name" value="KPR_N"/>
</dbReference>
<evidence type="ECO:0000259" key="12">
    <source>
        <dbReference type="Pfam" id="PF02558"/>
    </source>
</evidence>
<dbReference type="PANTHER" id="PTHR43765:SF2">
    <property type="entry name" value="2-DEHYDROPANTOATE 2-REDUCTASE"/>
    <property type="match status" value="1"/>
</dbReference>
<evidence type="ECO:0000256" key="7">
    <source>
        <dbReference type="ARBA" id="ARBA00022857"/>
    </source>
</evidence>
<dbReference type="InterPro" id="IPR003710">
    <property type="entry name" value="ApbA"/>
</dbReference>
<sequence>MNITIAGVGAMGSRFALMLHRAGHKVTLIDGWEEHVIAIQKNGLQANLNGEEVVAKLPIYLQSEVDPTLSNDLIILFTKAMQLEAMLADIQPLIHDNTAVLCLLNGIGHEEVIEKYVPRNQIMIGNTMWTAGMEEPGRAKLFGNGSIALKNLVADPKAEQAAYKVIETLNSAGLNAQYTENILYAIYKKACVNGTMNSLCTLLLANMADFGDTTPAHNIVVKIVSEFAEVAKHENVDLNVTETVDYIEKNCYNRDTIGLHYPSMYQDLNEHNRLTEIDYINGAIARKGQQYGVDTPYCALITELVHCKEQLLGAK</sequence>
<evidence type="ECO:0000313" key="14">
    <source>
        <dbReference type="EMBL" id="PRT71160.1"/>
    </source>
</evidence>
<dbReference type="InterPro" id="IPR013752">
    <property type="entry name" value="KPA_reductase"/>
</dbReference>
<feature type="domain" description="Ketopantoate reductase C-terminal" evidence="13">
    <location>
        <begin position="181"/>
        <end position="308"/>
    </location>
</feature>
<dbReference type="Pfam" id="PF02558">
    <property type="entry name" value="ApbA"/>
    <property type="match status" value="1"/>
</dbReference>
<dbReference type="SUPFAM" id="SSF48179">
    <property type="entry name" value="6-phosphogluconate dehydrogenase C-terminal domain-like"/>
    <property type="match status" value="1"/>
</dbReference>
<comment type="pathway">
    <text evidence="2 11">Cofactor biosynthesis; (R)-pantothenate biosynthesis; (R)-pantoate from 3-methyl-2-oxobutanoate: step 2/2.</text>
</comment>
<evidence type="ECO:0000256" key="10">
    <source>
        <dbReference type="ARBA" id="ARBA00048793"/>
    </source>
</evidence>
<dbReference type="SUPFAM" id="SSF51735">
    <property type="entry name" value="NAD(P)-binding Rossmann-fold domains"/>
    <property type="match status" value="1"/>
</dbReference>
<comment type="similarity">
    <text evidence="3 11">Belongs to the ketopantoate reductase family.</text>
</comment>
<dbReference type="GO" id="GO:0015940">
    <property type="term" value="P:pantothenate biosynthetic process"/>
    <property type="evidence" value="ECO:0007669"/>
    <property type="project" value="UniProtKB-UniPathway"/>
</dbReference>
<evidence type="ECO:0000256" key="1">
    <source>
        <dbReference type="ARBA" id="ARBA00002919"/>
    </source>
</evidence>
<dbReference type="EMBL" id="PVSZ01000008">
    <property type="protein sequence ID" value="PRT71160.1"/>
    <property type="molecule type" value="Genomic_DNA"/>
</dbReference>
<keyword evidence="6 11" id="KW-0566">Pantothenate biosynthesis</keyword>
<evidence type="ECO:0000256" key="2">
    <source>
        <dbReference type="ARBA" id="ARBA00004994"/>
    </source>
</evidence>
<name>A0A2T0G546_STRAP</name>
<dbReference type="PANTHER" id="PTHR43765">
    <property type="entry name" value="2-DEHYDROPANTOATE 2-REDUCTASE-RELATED"/>
    <property type="match status" value="1"/>
</dbReference>